<proteinExistence type="predicted"/>
<dbReference type="Ensembl" id="ENSOSUT00000015651.1">
    <property type="protein sequence ID" value="ENSOSUP00000015139.1"/>
    <property type="gene ID" value="ENSOSUG00000010800.1"/>
</dbReference>
<feature type="chain" id="PRO_5034800444" description="Secreted protein" evidence="1">
    <location>
        <begin position="17"/>
        <end position="91"/>
    </location>
</feature>
<feature type="signal peptide" evidence="1">
    <location>
        <begin position="1"/>
        <end position="16"/>
    </location>
</feature>
<dbReference type="Proteomes" id="UP000694552">
    <property type="component" value="Unplaced"/>
</dbReference>
<evidence type="ECO:0000256" key="1">
    <source>
        <dbReference type="SAM" id="SignalP"/>
    </source>
</evidence>
<reference evidence="2" key="2">
    <citation type="submission" date="2025-09" db="UniProtKB">
        <authorList>
            <consortium name="Ensembl"/>
        </authorList>
    </citation>
    <scope>IDENTIFICATION</scope>
</reference>
<evidence type="ECO:0008006" key="4">
    <source>
        <dbReference type="Google" id="ProtNLM"/>
    </source>
</evidence>
<sequence length="91" mass="10381">MFIFLSLLYYPVSLLCRNESASISVQFAATLHLRERHSSAEIRKQFTLQPGFAQFCQRSLSTPGFSTLHLVSSGFIFFTQVRHLHCLMLLG</sequence>
<accession>A0A8C8B6B1</accession>
<keyword evidence="1" id="KW-0732">Signal</keyword>
<reference evidence="2" key="1">
    <citation type="submission" date="2025-08" db="UniProtKB">
        <authorList>
            <consortium name="Ensembl"/>
        </authorList>
    </citation>
    <scope>IDENTIFICATION</scope>
</reference>
<evidence type="ECO:0000313" key="2">
    <source>
        <dbReference type="Ensembl" id="ENSOSUP00000015139.1"/>
    </source>
</evidence>
<keyword evidence="3" id="KW-1185">Reference proteome</keyword>
<protein>
    <recommendedName>
        <fullName evidence="4">Secreted protein</fullName>
    </recommendedName>
</protein>
<name>A0A8C8B6B1_9STRI</name>
<organism evidence="2 3">
    <name type="scientific">Otus sunia</name>
    <name type="common">Oriental scops-owl</name>
    <dbReference type="NCBI Taxonomy" id="257818"/>
    <lineage>
        <taxon>Eukaryota</taxon>
        <taxon>Metazoa</taxon>
        <taxon>Chordata</taxon>
        <taxon>Craniata</taxon>
        <taxon>Vertebrata</taxon>
        <taxon>Euteleostomi</taxon>
        <taxon>Archelosauria</taxon>
        <taxon>Archosauria</taxon>
        <taxon>Dinosauria</taxon>
        <taxon>Saurischia</taxon>
        <taxon>Theropoda</taxon>
        <taxon>Coelurosauria</taxon>
        <taxon>Aves</taxon>
        <taxon>Neognathae</taxon>
        <taxon>Neoaves</taxon>
        <taxon>Telluraves</taxon>
        <taxon>Strigiformes</taxon>
        <taxon>Strigidae</taxon>
        <taxon>Otus</taxon>
    </lineage>
</organism>
<evidence type="ECO:0000313" key="3">
    <source>
        <dbReference type="Proteomes" id="UP000694552"/>
    </source>
</evidence>
<dbReference type="AlphaFoldDB" id="A0A8C8B6B1"/>